<keyword evidence="4" id="KW-0812">Transmembrane</keyword>
<proteinExistence type="predicted"/>
<dbReference type="PROSITE" id="PS00041">
    <property type="entry name" value="HTH_ARAC_FAMILY_1"/>
    <property type="match status" value="1"/>
</dbReference>
<feature type="transmembrane region" description="Helical" evidence="4">
    <location>
        <begin position="171"/>
        <end position="188"/>
    </location>
</feature>
<feature type="transmembrane region" description="Helical" evidence="4">
    <location>
        <begin position="17"/>
        <end position="36"/>
    </location>
</feature>
<keyword evidence="4" id="KW-0472">Membrane</keyword>
<evidence type="ECO:0000256" key="3">
    <source>
        <dbReference type="ARBA" id="ARBA00023163"/>
    </source>
</evidence>
<evidence type="ECO:0000259" key="5">
    <source>
        <dbReference type="PROSITE" id="PS01124"/>
    </source>
</evidence>
<reference evidence="6 7" key="1">
    <citation type="submission" date="2015-03" db="EMBL/GenBank/DDBJ databases">
        <title>Draft genome sequences of two protease-producing strains of Arsukibacterium isolated from two cold and alkaline environments.</title>
        <authorList>
            <person name="Lylloff J.E."/>
            <person name="Skov L.B."/>
            <person name="Jepsen M."/>
            <person name="Hallin P.F."/>
            <person name="Sorensen S.J."/>
            <person name="Stougaard P."/>
            <person name="Glaring M.A."/>
        </authorList>
    </citation>
    <scope>NUCLEOTIDE SEQUENCE [LARGE SCALE GENOMIC DNA]</scope>
    <source>
        <strain evidence="6 7">GCM72</strain>
    </source>
</reference>
<keyword evidence="1" id="KW-0805">Transcription regulation</keyword>
<dbReference type="GO" id="GO:0043565">
    <property type="term" value="F:sequence-specific DNA binding"/>
    <property type="evidence" value="ECO:0007669"/>
    <property type="project" value="InterPro"/>
</dbReference>
<evidence type="ECO:0000313" key="7">
    <source>
        <dbReference type="Proteomes" id="UP000034228"/>
    </source>
</evidence>
<organism evidence="6 7">
    <name type="scientific">Arsukibacterium ikkense</name>
    <dbReference type="NCBI Taxonomy" id="336831"/>
    <lineage>
        <taxon>Bacteria</taxon>
        <taxon>Pseudomonadati</taxon>
        <taxon>Pseudomonadota</taxon>
        <taxon>Gammaproteobacteria</taxon>
        <taxon>Chromatiales</taxon>
        <taxon>Chromatiaceae</taxon>
        <taxon>Arsukibacterium</taxon>
    </lineage>
</organism>
<evidence type="ECO:0000256" key="4">
    <source>
        <dbReference type="SAM" id="Phobius"/>
    </source>
</evidence>
<keyword evidence="2" id="KW-0238">DNA-binding</keyword>
<protein>
    <recommendedName>
        <fullName evidence="5">HTH araC/xylS-type domain-containing protein</fullName>
    </recommendedName>
</protein>
<dbReference type="PANTHER" id="PTHR43280">
    <property type="entry name" value="ARAC-FAMILY TRANSCRIPTIONAL REGULATOR"/>
    <property type="match status" value="1"/>
</dbReference>
<dbReference type="PROSITE" id="PS01124">
    <property type="entry name" value="HTH_ARAC_FAMILY_2"/>
    <property type="match status" value="1"/>
</dbReference>
<name>A0A0M2V7S1_9GAMM</name>
<dbReference type="SUPFAM" id="SSF46689">
    <property type="entry name" value="Homeodomain-like"/>
    <property type="match status" value="1"/>
</dbReference>
<keyword evidence="7" id="KW-1185">Reference proteome</keyword>
<feature type="transmembrane region" description="Helical" evidence="4">
    <location>
        <begin position="138"/>
        <end position="159"/>
    </location>
</feature>
<feature type="transmembrane region" description="Helical" evidence="4">
    <location>
        <begin position="45"/>
        <end position="64"/>
    </location>
</feature>
<evidence type="ECO:0000313" key="6">
    <source>
        <dbReference type="EMBL" id="KKO46646.1"/>
    </source>
</evidence>
<dbReference type="InterPro" id="IPR009057">
    <property type="entry name" value="Homeodomain-like_sf"/>
</dbReference>
<evidence type="ECO:0000256" key="1">
    <source>
        <dbReference type="ARBA" id="ARBA00023015"/>
    </source>
</evidence>
<feature type="transmembrane region" description="Helical" evidence="4">
    <location>
        <begin position="97"/>
        <end position="118"/>
    </location>
</feature>
<dbReference type="InterPro" id="IPR020449">
    <property type="entry name" value="Tscrpt_reg_AraC-type_HTH"/>
</dbReference>
<dbReference type="Proteomes" id="UP000034228">
    <property type="component" value="Unassembled WGS sequence"/>
</dbReference>
<dbReference type="GO" id="GO:0003700">
    <property type="term" value="F:DNA-binding transcription factor activity"/>
    <property type="evidence" value="ECO:0007669"/>
    <property type="project" value="InterPro"/>
</dbReference>
<feature type="domain" description="HTH araC/xylS-type" evidence="5">
    <location>
        <begin position="226"/>
        <end position="325"/>
    </location>
</feature>
<dbReference type="STRING" id="336831.WG68_04990"/>
<sequence>MCCSVLLAAMIWPQSRLRGLVLLLAMNSLLMLFNLLEETGISRHILMVTPVFSLLLGPVCYLLVRQLVFTNAQLHWRDSKHAIAALLLLPVASQVQLVLALGTVSQLLYLAVAARLLWRYQQTLRAARSDADRLGLQWLIWLLLALGALALLDLIRLNLQPYLPYVLRNQWYLLHQLLSFALICLLVLRANRQQDFFDGLDPTTAATEHSAAGADPQAHAVFLQLAELITGQQLYLQPRLAVADLTKLTGLGSKDVSWAINQGAGISFCDYINQLRLAEVQRQLQFAGSKTILDIAYAAGFNSKSTFNALFKASTGLTPSQYQRQRVQNPDTGRI</sequence>
<accession>A0A0M2V7S1</accession>
<gene>
    <name evidence="6" type="ORF">WG68_04990</name>
</gene>
<dbReference type="InterPro" id="IPR018062">
    <property type="entry name" value="HTH_AraC-typ_CS"/>
</dbReference>
<evidence type="ECO:0000256" key="2">
    <source>
        <dbReference type="ARBA" id="ARBA00023125"/>
    </source>
</evidence>
<dbReference type="PANTHER" id="PTHR43280:SF2">
    <property type="entry name" value="HTH-TYPE TRANSCRIPTIONAL REGULATOR EXSA"/>
    <property type="match status" value="1"/>
</dbReference>
<dbReference type="SMART" id="SM00342">
    <property type="entry name" value="HTH_ARAC"/>
    <property type="match status" value="1"/>
</dbReference>
<keyword evidence="3" id="KW-0804">Transcription</keyword>
<dbReference type="InterPro" id="IPR018060">
    <property type="entry name" value="HTH_AraC"/>
</dbReference>
<keyword evidence="4" id="KW-1133">Transmembrane helix</keyword>
<comment type="caution">
    <text evidence="6">The sequence shown here is derived from an EMBL/GenBank/DDBJ whole genome shotgun (WGS) entry which is preliminary data.</text>
</comment>
<dbReference type="PRINTS" id="PR00032">
    <property type="entry name" value="HTHARAC"/>
</dbReference>
<dbReference type="RefSeq" id="WP_046556535.1">
    <property type="nucleotide sequence ID" value="NZ_LAHO01000003.1"/>
</dbReference>
<dbReference type="EMBL" id="LAHO01000003">
    <property type="protein sequence ID" value="KKO46646.1"/>
    <property type="molecule type" value="Genomic_DNA"/>
</dbReference>
<dbReference type="Gene3D" id="1.10.10.60">
    <property type="entry name" value="Homeodomain-like"/>
    <property type="match status" value="1"/>
</dbReference>
<dbReference type="AlphaFoldDB" id="A0A0M2V7S1"/>
<dbReference type="Pfam" id="PF12833">
    <property type="entry name" value="HTH_18"/>
    <property type="match status" value="1"/>
</dbReference>